<evidence type="ECO:0000313" key="3">
    <source>
        <dbReference type="Proteomes" id="UP001324533"/>
    </source>
</evidence>
<reference evidence="2 3" key="1">
    <citation type="submission" date="2023-06" db="EMBL/GenBank/DDBJ databases">
        <title>Rock-solubilizing bacteria, Microbacterium invictum, promotes re-establishment of vegetation in rocky wasteland by accelerating rock bio-weathering and reshaping soil bacterial community.</title>
        <authorList>
            <person name="Liu C."/>
        </authorList>
    </citation>
    <scope>NUCLEOTIDE SEQUENCE [LARGE SCALE GENOMIC DNA]</scope>
    <source>
        <strain evidence="2 3">X-18</strain>
    </source>
</reference>
<sequence length="96" mass="10392">MRELKRALRQLERAHRRSLTFADRVQRRDPALAERARAEAADVARVIGEYRVLLAHARGSLGAETPLPASSVPASESGGHVPAPNAGPLLPRRDGP</sequence>
<keyword evidence="3" id="KW-1185">Reference proteome</keyword>
<evidence type="ECO:0008006" key="4">
    <source>
        <dbReference type="Google" id="ProtNLM"/>
    </source>
</evidence>
<dbReference type="EMBL" id="CP139779">
    <property type="protein sequence ID" value="WQB69744.1"/>
    <property type="molecule type" value="Genomic_DNA"/>
</dbReference>
<evidence type="ECO:0000313" key="2">
    <source>
        <dbReference type="EMBL" id="WQB69744.1"/>
    </source>
</evidence>
<accession>A0ABZ0V927</accession>
<feature type="region of interest" description="Disordered" evidence="1">
    <location>
        <begin position="61"/>
        <end position="96"/>
    </location>
</feature>
<gene>
    <name evidence="2" type="ORF">T9R20_13725</name>
</gene>
<evidence type="ECO:0000256" key="1">
    <source>
        <dbReference type="SAM" id="MobiDB-lite"/>
    </source>
</evidence>
<proteinExistence type="predicted"/>
<name>A0ABZ0V927_9MICO</name>
<dbReference type="RefSeq" id="WP_322409866.1">
    <property type="nucleotide sequence ID" value="NZ_CP139779.1"/>
</dbReference>
<dbReference type="Proteomes" id="UP001324533">
    <property type="component" value="Chromosome"/>
</dbReference>
<protein>
    <recommendedName>
        <fullName evidence="4">CHAD domain-containing protein</fullName>
    </recommendedName>
</protein>
<organism evidence="2 3">
    <name type="scientific">Microbacterium invictum</name>
    <dbReference type="NCBI Taxonomy" id="515415"/>
    <lineage>
        <taxon>Bacteria</taxon>
        <taxon>Bacillati</taxon>
        <taxon>Actinomycetota</taxon>
        <taxon>Actinomycetes</taxon>
        <taxon>Micrococcales</taxon>
        <taxon>Microbacteriaceae</taxon>
        <taxon>Microbacterium</taxon>
    </lineage>
</organism>